<evidence type="ECO:0000256" key="2">
    <source>
        <dbReference type="SAM" id="MobiDB-lite"/>
    </source>
</evidence>
<dbReference type="InterPro" id="IPR003508">
    <property type="entry name" value="CIDE-N_dom"/>
</dbReference>
<keyword evidence="4" id="KW-1185">Reference proteome</keyword>
<feature type="region of interest" description="Disordered" evidence="2">
    <location>
        <begin position="223"/>
        <end position="246"/>
    </location>
</feature>
<feature type="compositionally biased region" description="Basic and acidic residues" evidence="2">
    <location>
        <begin position="303"/>
        <end position="332"/>
    </location>
</feature>
<dbReference type="InterPro" id="IPR038398">
    <property type="entry name" value="NCD2_sf"/>
</dbReference>
<accession>A0A7D9DWV8</accession>
<feature type="compositionally biased region" description="Polar residues" evidence="2">
    <location>
        <begin position="384"/>
        <end position="401"/>
    </location>
</feature>
<name>A0A7D9DWV8_PARCT</name>
<sequence length="401" mass="45115">MLCKVFYRNLKKAVVAETLQSLISRGKVKLGIKQENVTVFLEDGTEIDDDETFISLPTDVFTTSQRTITTGSGSLALGPCVEIPVSKPIIKVKVQVDPEKLRNDSKIYQNLESGSFLYKYRYALNEAAYQLALDDPSLVYRKGELQEKAKMKVDTEGYGYKRIKSREDLKEVELEMTLLERSRSKARNVNNDDRARHLTLEITPLRKRKRSLEEELTLLQKKEAKSIQQKKKKTNQNPIKPSSTPLCSSQRTIEVILKKSNNIQVSQKNECAVVVVSDETETVTGGDVRTGNEKSNTTTSKNGKAESIESHHDESSQSLHDESIMGEHDETTKNQQKPNAYQDVSENTQHDESCNRETDLSLSDASSGVQLNDAVMKNRHDPSTDNQAVSPQPCQQTNTFL</sequence>
<feature type="compositionally biased region" description="Basic and acidic residues" evidence="2">
    <location>
        <begin position="348"/>
        <end position="359"/>
    </location>
</feature>
<feature type="compositionally biased region" description="Polar residues" evidence="2">
    <location>
        <begin position="360"/>
        <end position="370"/>
    </location>
</feature>
<feature type="compositionally biased region" description="Polar residues" evidence="2">
    <location>
        <begin position="293"/>
        <end position="302"/>
    </location>
</feature>
<evidence type="ECO:0000256" key="1">
    <source>
        <dbReference type="ARBA" id="ARBA00022703"/>
    </source>
</evidence>
<dbReference type="EMBL" id="CACRXK020002657">
    <property type="protein sequence ID" value="CAB3995397.1"/>
    <property type="molecule type" value="Genomic_DNA"/>
</dbReference>
<reference evidence="3" key="1">
    <citation type="submission" date="2020-04" db="EMBL/GenBank/DDBJ databases">
        <authorList>
            <person name="Alioto T."/>
            <person name="Alioto T."/>
            <person name="Gomez Garrido J."/>
        </authorList>
    </citation>
    <scope>NUCLEOTIDE SEQUENCE</scope>
    <source>
        <strain evidence="3">A484AB</strain>
    </source>
</reference>
<evidence type="ECO:0000313" key="3">
    <source>
        <dbReference type="EMBL" id="CAB3995397.1"/>
    </source>
</evidence>
<dbReference type="SMART" id="SM00266">
    <property type="entry name" value="CAD"/>
    <property type="match status" value="1"/>
</dbReference>
<dbReference type="Pfam" id="PF02017">
    <property type="entry name" value="CIDE-N"/>
    <property type="match status" value="1"/>
</dbReference>
<dbReference type="SUPFAM" id="SSF54277">
    <property type="entry name" value="CAD &amp; PB1 domains"/>
    <property type="match status" value="1"/>
</dbReference>
<dbReference type="Gene3D" id="1.20.120.2010">
    <property type="entry name" value="NAB conserved domain 2"/>
    <property type="match status" value="1"/>
</dbReference>
<dbReference type="OrthoDB" id="6475906at2759"/>
<feature type="region of interest" description="Disordered" evidence="2">
    <location>
        <begin position="281"/>
        <end position="401"/>
    </location>
</feature>
<comment type="caution">
    <text evidence="3">The sequence shown here is derived from an EMBL/GenBank/DDBJ whole genome shotgun (WGS) entry which is preliminary data.</text>
</comment>
<dbReference type="PROSITE" id="PS51135">
    <property type="entry name" value="CIDE_N"/>
    <property type="match status" value="1"/>
</dbReference>
<dbReference type="GO" id="GO:0006915">
    <property type="term" value="P:apoptotic process"/>
    <property type="evidence" value="ECO:0007669"/>
    <property type="project" value="UniProtKB-UniRule"/>
</dbReference>
<dbReference type="AlphaFoldDB" id="A0A7D9DWV8"/>
<protein>
    <submittedName>
        <fullName evidence="3">DNAation factor subunit alpha-like</fullName>
    </submittedName>
</protein>
<dbReference type="Gene3D" id="3.10.20.10">
    <property type="match status" value="1"/>
</dbReference>
<gene>
    <name evidence="3" type="ORF">PACLA_8A039825</name>
</gene>
<dbReference type="Proteomes" id="UP001152795">
    <property type="component" value="Unassembled WGS sequence"/>
</dbReference>
<keyword evidence="1" id="KW-0053">Apoptosis</keyword>
<proteinExistence type="predicted"/>
<evidence type="ECO:0000313" key="4">
    <source>
        <dbReference type="Proteomes" id="UP001152795"/>
    </source>
</evidence>
<organism evidence="3 4">
    <name type="scientific">Paramuricea clavata</name>
    <name type="common">Red gorgonian</name>
    <name type="synonym">Violescent sea-whip</name>
    <dbReference type="NCBI Taxonomy" id="317549"/>
    <lineage>
        <taxon>Eukaryota</taxon>
        <taxon>Metazoa</taxon>
        <taxon>Cnidaria</taxon>
        <taxon>Anthozoa</taxon>
        <taxon>Octocorallia</taxon>
        <taxon>Malacalcyonacea</taxon>
        <taxon>Plexauridae</taxon>
        <taxon>Paramuricea</taxon>
    </lineage>
</organism>
<feature type="compositionally biased region" description="Polar residues" evidence="2">
    <location>
        <begin position="333"/>
        <end position="347"/>
    </location>
</feature>